<dbReference type="EMBL" id="KL596648">
    <property type="protein sequence ID" value="KER31305.1"/>
    <property type="molecule type" value="Genomic_DNA"/>
</dbReference>
<sequence length="181" mass="19542">MAVTHFSVPIWQEIVIQSSSIKQPIRLGGTKSVGSSCHRASSYRISDQYPNYKQIIGSLSGVFGLIRLARKLTPDCTPHASRRATVMLIPQRQSRACTCLPTDLIGCSEAAEAKDVGVGIALSNRAEGCLLEWIPVDHLWQSGNALEAGIESSMIVSLKKLKTKDEKGQPCLPLDIANPSG</sequence>
<name>A0A075A6N1_OPIVI</name>
<evidence type="ECO:0000313" key="1">
    <source>
        <dbReference type="EMBL" id="KER31305.1"/>
    </source>
</evidence>
<gene>
    <name evidence="1" type="ORF">T265_02487</name>
</gene>
<evidence type="ECO:0000313" key="2">
    <source>
        <dbReference type="Proteomes" id="UP000054324"/>
    </source>
</evidence>
<dbReference type="Proteomes" id="UP000054324">
    <property type="component" value="Unassembled WGS sequence"/>
</dbReference>
<proteinExistence type="predicted"/>
<organism evidence="1 2">
    <name type="scientific">Opisthorchis viverrini</name>
    <name type="common">Southeast Asian liver fluke</name>
    <dbReference type="NCBI Taxonomy" id="6198"/>
    <lineage>
        <taxon>Eukaryota</taxon>
        <taxon>Metazoa</taxon>
        <taxon>Spiralia</taxon>
        <taxon>Lophotrochozoa</taxon>
        <taxon>Platyhelminthes</taxon>
        <taxon>Trematoda</taxon>
        <taxon>Digenea</taxon>
        <taxon>Opisthorchiida</taxon>
        <taxon>Opisthorchiata</taxon>
        <taxon>Opisthorchiidae</taxon>
        <taxon>Opisthorchis</taxon>
    </lineage>
</organism>
<dbReference type="KEGG" id="ovi:T265_02487"/>
<accession>A0A075A6N1</accession>
<dbReference type="GeneID" id="20316675"/>
<keyword evidence="2" id="KW-1185">Reference proteome</keyword>
<protein>
    <submittedName>
        <fullName evidence="1">Uncharacterized protein</fullName>
    </submittedName>
</protein>
<reference evidence="1 2" key="1">
    <citation type="submission" date="2013-11" db="EMBL/GenBank/DDBJ databases">
        <title>Opisthorchis viverrini - life in the bile duct.</title>
        <authorList>
            <person name="Young N.D."/>
            <person name="Nagarajan N."/>
            <person name="Lin S.J."/>
            <person name="Korhonen P.K."/>
            <person name="Jex A.R."/>
            <person name="Hall R.S."/>
            <person name="Safavi-Hemami H."/>
            <person name="Kaewkong W."/>
            <person name="Bertrand D."/>
            <person name="Gao S."/>
            <person name="Seet Q."/>
            <person name="Wongkham S."/>
            <person name="Teh B.T."/>
            <person name="Wongkham C."/>
            <person name="Intapan P.M."/>
            <person name="Maleewong W."/>
            <person name="Yang X."/>
            <person name="Hu M."/>
            <person name="Wang Z."/>
            <person name="Hofmann A."/>
            <person name="Sternberg P.W."/>
            <person name="Tan P."/>
            <person name="Wang J."/>
            <person name="Gasser R.B."/>
        </authorList>
    </citation>
    <scope>NUCLEOTIDE SEQUENCE [LARGE SCALE GENOMIC DNA]</scope>
</reference>
<dbReference type="AlphaFoldDB" id="A0A075A6N1"/>
<dbReference type="CTD" id="20316675"/>
<dbReference type="RefSeq" id="XP_009165000.1">
    <property type="nucleotide sequence ID" value="XM_009166736.1"/>
</dbReference>